<dbReference type="eggNOG" id="ENOG502TAQB">
    <property type="taxonomic scope" value="Eukaryota"/>
</dbReference>
<evidence type="ECO:0000313" key="2">
    <source>
        <dbReference type="Proteomes" id="UP000019478"/>
    </source>
</evidence>
<dbReference type="OrthoDB" id="4368044at2759"/>
<organism evidence="1 2">
    <name type="scientific">Capronia epimyces CBS 606.96</name>
    <dbReference type="NCBI Taxonomy" id="1182542"/>
    <lineage>
        <taxon>Eukaryota</taxon>
        <taxon>Fungi</taxon>
        <taxon>Dikarya</taxon>
        <taxon>Ascomycota</taxon>
        <taxon>Pezizomycotina</taxon>
        <taxon>Eurotiomycetes</taxon>
        <taxon>Chaetothyriomycetidae</taxon>
        <taxon>Chaetothyriales</taxon>
        <taxon>Herpotrichiellaceae</taxon>
        <taxon>Capronia</taxon>
    </lineage>
</organism>
<reference evidence="1 2" key="1">
    <citation type="submission" date="2013-03" db="EMBL/GenBank/DDBJ databases">
        <title>The Genome Sequence of Capronia epimyces CBS 606.96.</title>
        <authorList>
            <consortium name="The Broad Institute Genomics Platform"/>
            <person name="Cuomo C."/>
            <person name="de Hoog S."/>
            <person name="Gorbushina A."/>
            <person name="Walker B."/>
            <person name="Young S.K."/>
            <person name="Zeng Q."/>
            <person name="Gargeya S."/>
            <person name="Fitzgerald M."/>
            <person name="Haas B."/>
            <person name="Abouelleil A."/>
            <person name="Allen A.W."/>
            <person name="Alvarado L."/>
            <person name="Arachchi H.M."/>
            <person name="Berlin A.M."/>
            <person name="Chapman S.B."/>
            <person name="Gainer-Dewar J."/>
            <person name="Goldberg J."/>
            <person name="Griggs A."/>
            <person name="Gujja S."/>
            <person name="Hansen M."/>
            <person name="Howarth C."/>
            <person name="Imamovic A."/>
            <person name="Ireland A."/>
            <person name="Larimer J."/>
            <person name="McCowan C."/>
            <person name="Murphy C."/>
            <person name="Pearson M."/>
            <person name="Poon T.W."/>
            <person name="Priest M."/>
            <person name="Roberts A."/>
            <person name="Saif S."/>
            <person name="Shea T."/>
            <person name="Sisk P."/>
            <person name="Sykes S."/>
            <person name="Wortman J."/>
            <person name="Nusbaum C."/>
            <person name="Birren B."/>
        </authorList>
    </citation>
    <scope>NUCLEOTIDE SEQUENCE [LARGE SCALE GENOMIC DNA]</scope>
    <source>
        <strain evidence="1 2">CBS 606.96</strain>
    </source>
</reference>
<evidence type="ECO:0000313" key="1">
    <source>
        <dbReference type="EMBL" id="EXJ84016.1"/>
    </source>
</evidence>
<accession>W9Y476</accession>
<comment type="caution">
    <text evidence="1">The sequence shown here is derived from an EMBL/GenBank/DDBJ whole genome shotgun (WGS) entry which is preliminary data.</text>
</comment>
<dbReference type="RefSeq" id="XP_007733001.1">
    <property type="nucleotide sequence ID" value="XM_007734811.1"/>
</dbReference>
<dbReference type="AlphaFoldDB" id="W9Y476"/>
<gene>
    <name evidence="1" type="ORF">A1O3_04683</name>
</gene>
<dbReference type="Proteomes" id="UP000019478">
    <property type="component" value="Unassembled WGS sequence"/>
</dbReference>
<proteinExistence type="predicted"/>
<name>W9Y476_9EURO</name>
<protein>
    <submittedName>
        <fullName evidence="1">Uncharacterized protein</fullName>
    </submittedName>
</protein>
<dbReference type="EMBL" id="AMGY01000004">
    <property type="protein sequence ID" value="EXJ84016.1"/>
    <property type="molecule type" value="Genomic_DNA"/>
</dbReference>
<dbReference type="GeneID" id="19168801"/>
<sequence length="350" mass="38970">MNFGIPSPSVSPEPPDEVEVQDTFQQIRRDRKRLAAFMDLEKEMQRHVFTHLWEEYSRLREVEKTYDTYRRWCPAADRDLYTSTTGLEESDGNNSEEGGGNSNLYYRERWNYRDQGARYAESSGEPSSKAYLLPVPRLGGTRFKGAGFRGTGLRGGGGDVVWSQTHLSMAVRSGSGSGSESECDSERCVELCDCAITASQGMCICVSSPEKPKGPRFGQAISSQLLLYRLNTVFGMPPKNPFTGYKTSWSVELELCTDPYTVLLLEDYRGGPIVRFEGSEQGSESAIELLNWLISNNVKHDYDGILAGTVPDQSLQAQLDRRRVPRASRTRVTAVTKDPWALGAAMGNGE</sequence>
<dbReference type="HOGENOM" id="CLU_792256_0_0_1"/>
<keyword evidence="2" id="KW-1185">Reference proteome</keyword>